<evidence type="ECO:0000256" key="1">
    <source>
        <dbReference type="SAM" id="MobiDB-lite"/>
    </source>
</evidence>
<gene>
    <name evidence="2" type="ORF">SMD27_06175</name>
</gene>
<feature type="region of interest" description="Disordered" evidence="1">
    <location>
        <begin position="22"/>
        <end position="121"/>
    </location>
</feature>
<dbReference type="Proteomes" id="UP001279642">
    <property type="component" value="Unassembled WGS sequence"/>
</dbReference>
<sequence>MADLIKPVATYRDLSVTAAAEAQSRRNRQRALLQEDGPARLATPVEQPAAREQEKSSYQAIQDAVGKAQERAAEQEPQFLENQDSSHQASKTALAQRSTKQIEARDEEEIGDESDGSLEDLGLADDESLSAPYAAQVLAQEYLGEGLHIPPLQPADEAYRRAGAEPPLVTEDASPSVMSLAI</sequence>
<evidence type="ECO:0000313" key="3">
    <source>
        <dbReference type="Proteomes" id="UP001279642"/>
    </source>
</evidence>
<feature type="compositionally biased region" description="Polar residues" evidence="1">
    <location>
        <begin position="80"/>
        <end position="101"/>
    </location>
</feature>
<keyword evidence="3" id="KW-1185">Reference proteome</keyword>
<name>A0ABU5E8R4_9PROT</name>
<organism evidence="2 3">
    <name type="scientific">Dongia soli</name>
    <dbReference type="NCBI Taxonomy" id="600628"/>
    <lineage>
        <taxon>Bacteria</taxon>
        <taxon>Pseudomonadati</taxon>
        <taxon>Pseudomonadota</taxon>
        <taxon>Alphaproteobacteria</taxon>
        <taxon>Rhodospirillales</taxon>
        <taxon>Dongiaceae</taxon>
        <taxon>Dongia</taxon>
    </lineage>
</organism>
<dbReference type="RefSeq" id="WP_320507443.1">
    <property type="nucleotide sequence ID" value="NZ_JAXCLW010000001.1"/>
</dbReference>
<feature type="compositionally biased region" description="Acidic residues" evidence="1">
    <location>
        <begin position="105"/>
        <end position="121"/>
    </location>
</feature>
<comment type="caution">
    <text evidence="2">The sequence shown here is derived from an EMBL/GenBank/DDBJ whole genome shotgun (WGS) entry which is preliminary data.</text>
</comment>
<evidence type="ECO:0000313" key="2">
    <source>
        <dbReference type="EMBL" id="MDY0882420.1"/>
    </source>
</evidence>
<reference evidence="2 3" key="1">
    <citation type="journal article" date="2016" name="Antonie Van Leeuwenhoek">
        <title>Dongia soli sp. nov., isolated from soil from Dokdo, Korea.</title>
        <authorList>
            <person name="Kim D.U."/>
            <person name="Lee H."/>
            <person name="Kim H."/>
            <person name="Kim S.G."/>
            <person name="Ka J.O."/>
        </authorList>
    </citation>
    <scope>NUCLEOTIDE SEQUENCE [LARGE SCALE GENOMIC DNA]</scope>
    <source>
        <strain evidence="2 3">D78</strain>
    </source>
</reference>
<accession>A0ABU5E8R4</accession>
<protein>
    <submittedName>
        <fullName evidence="2">Uncharacterized protein</fullName>
    </submittedName>
</protein>
<proteinExistence type="predicted"/>
<dbReference type="EMBL" id="JAXCLW010000001">
    <property type="protein sequence ID" value="MDY0882420.1"/>
    <property type="molecule type" value="Genomic_DNA"/>
</dbReference>